<dbReference type="RefSeq" id="WP_285760904.1">
    <property type="nucleotide sequence ID" value="NZ_BSQG01000007.1"/>
</dbReference>
<evidence type="ECO:0000256" key="2">
    <source>
        <dbReference type="ARBA" id="ARBA00022475"/>
    </source>
</evidence>
<evidence type="ECO:0000259" key="7">
    <source>
        <dbReference type="Pfam" id="PF06271"/>
    </source>
</evidence>
<evidence type="ECO:0000256" key="6">
    <source>
        <dbReference type="SAM" id="Phobius"/>
    </source>
</evidence>
<feature type="transmembrane region" description="Helical" evidence="6">
    <location>
        <begin position="114"/>
        <end position="139"/>
    </location>
</feature>
<name>A0A9W6UHZ4_9ACTN</name>
<keyword evidence="9" id="KW-1185">Reference proteome</keyword>
<proteinExistence type="predicted"/>
<feature type="domain" description="RDD" evidence="7">
    <location>
        <begin position="12"/>
        <end position="155"/>
    </location>
</feature>
<evidence type="ECO:0000256" key="4">
    <source>
        <dbReference type="ARBA" id="ARBA00022989"/>
    </source>
</evidence>
<comment type="subcellular location">
    <subcellularLocation>
        <location evidence="1">Cell membrane</location>
        <topology evidence="1">Multi-pass membrane protein</topology>
    </subcellularLocation>
</comment>
<reference evidence="8" key="1">
    <citation type="submission" date="2023-02" db="EMBL/GenBank/DDBJ databases">
        <title>Nocardiopsis ansamitocini NBRC 112285.</title>
        <authorList>
            <person name="Ichikawa N."/>
            <person name="Sato H."/>
            <person name="Tonouchi N."/>
        </authorList>
    </citation>
    <scope>NUCLEOTIDE SEQUENCE</scope>
    <source>
        <strain evidence="8">NBRC 112285</strain>
    </source>
</reference>
<evidence type="ECO:0000256" key="1">
    <source>
        <dbReference type="ARBA" id="ARBA00004651"/>
    </source>
</evidence>
<accession>A0A9W6UHZ4</accession>
<organism evidence="8 9">
    <name type="scientific">Nocardiopsis ansamitocini</name>
    <dbReference type="NCBI Taxonomy" id="1670832"/>
    <lineage>
        <taxon>Bacteria</taxon>
        <taxon>Bacillati</taxon>
        <taxon>Actinomycetota</taxon>
        <taxon>Actinomycetes</taxon>
        <taxon>Streptosporangiales</taxon>
        <taxon>Nocardiopsidaceae</taxon>
        <taxon>Nocardiopsis</taxon>
    </lineage>
</organism>
<dbReference type="Pfam" id="PF06271">
    <property type="entry name" value="RDD"/>
    <property type="match status" value="1"/>
</dbReference>
<dbReference type="PANTHER" id="PTHR36115">
    <property type="entry name" value="PROLINE-RICH ANTIGEN HOMOLOG-RELATED"/>
    <property type="match status" value="1"/>
</dbReference>
<dbReference type="Proteomes" id="UP001165092">
    <property type="component" value="Unassembled WGS sequence"/>
</dbReference>
<keyword evidence="4 6" id="KW-1133">Transmembrane helix</keyword>
<evidence type="ECO:0000256" key="5">
    <source>
        <dbReference type="ARBA" id="ARBA00023136"/>
    </source>
</evidence>
<gene>
    <name evidence="8" type="ORF">Nans01_37470</name>
</gene>
<dbReference type="GO" id="GO:0005886">
    <property type="term" value="C:plasma membrane"/>
    <property type="evidence" value="ECO:0007669"/>
    <property type="project" value="UniProtKB-SubCell"/>
</dbReference>
<evidence type="ECO:0000256" key="3">
    <source>
        <dbReference type="ARBA" id="ARBA00022692"/>
    </source>
</evidence>
<protein>
    <recommendedName>
        <fullName evidence="7">RDD domain-containing protein</fullName>
    </recommendedName>
</protein>
<feature type="transmembrane region" description="Helical" evidence="6">
    <location>
        <begin position="55"/>
        <end position="74"/>
    </location>
</feature>
<evidence type="ECO:0000313" key="8">
    <source>
        <dbReference type="EMBL" id="GLU49396.1"/>
    </source>
</evidence>
<keyword evidence="2" id="KW-1003">Cell membrane</keyword>
<keyword evidence="5 6" id="KW-0472">Membrane</keyword>
<feature type="transmembrane region" description="Helical" evidence="6">
    <location>
        <begin position="21"/>
        <end position="43"/>
    </location>
</feature>
<dbReference type="AlphaFoldDB" id="A0A9W6UHZ4"/>
<keyword evidence="3 6" id="KW-0812">Transmembrane</keyword>
<sequence length="170" mass="17859">MDDIRRPETGPAPLSSRILARVVDVFVLAGVSIALNSLLLVVLPSEDLLQASFSPASLALSVTTFAVYLGYEVLCVRLYGATPGKLLFGLRLAAASDGTTTAATSSVLKRSVLLYASVLFTPILVVNLIALGLSVYAVISALLNAPSRQGIHDRFGSTLVVRPRLVPAVP</sequence>
<dbReference type="EMBL" id="BSQG01000007">
    <property type="protein sequence ID" value="GLU49396.1"/>
    <property type="molecule type" value="Genomic_DNA"/>
</dbReference>
<comment type="caution">
    <text evidence="8">The sequence shown here is derived from an EMBL/GenBank/DDBJ whole genome shotgun (WGS) entry which is preliminary data.</text>
</comment>
<dbReference type="InterPro" id="IPR051791">
    <property type="entry name" value="Pra-immunoreactive"/>
</dbReference>
<dbReference type="InterPro" id="IPR010432">
    <property type="entry name" value="RDD"/>
</dbReference>
<evidence type="ECO:0000313" key="9">
    <source>
        <dbReference type="Proteomes" id="UP001165092"/>
    </source>
</evidence>